<dbReference type="OrthoDB" id="425534at2759"/>
<dbReference type="STRING" id="1432307.W9CHC7"/>
<protein>
    <submittedName>
        <fullName evidence="1">Uncharacterized protein</fullName>
    </submittedName>
</protein>
<keyword evidence="2" id="KW-1185">Reference proteome</keyword>
<dbReference type="EMBL" id="AYSA01000278">
    <property type="protein sequence ID" value="ESZ93935.1"/>
    <property type="molecule type" value="Genomic_DNA"/>
</dbReference>
<sequence length="386" mass="40942">MIPIIGWDSRGTGASTPILECFANASAEYDFNNAFPLAPNLWLGQFSNSSADGAVNSAIRSFDTSIAALADACVAQKLPALYTSTTAYVARDMAAIVETQRLGRVGRVIADGVFDAKANALKYVSQLPNDELSVRASLNDFAVFCSTAGSTGCSFAAVTTAATVLSGLEIRDATALISLLESLAAPEPTNGSAAGVGTFATYPLGCVDNAASNESILDTVISLTKSISISENTPILSAGLIPITFCRNFPPPDRLSQTWVLVQWTKRTLYSQQLKHQSLLSQPRTIQQHLSSLHRHCGNCFPLHPSLHIVEEADTSLGMAKIISNFLASGIMPEDGARFAVDQNIFLTAAASGLVTPAAFNGTYSTEEQSFLTATYDIRIVFLSIA</sequence>
<accession>W9CHC7</accession>
<dbReference type="AlphaFoldDB" id="W9CHC7"/>
<name>W9CHC7_SCLBF</name>
<proteinExistence type="predicted"/>
<gene>
    <name evidence="1" type="ORF">SBOR_5694</name>
</gene>
<dbReference type="HOGENOM" id="CLU_013364_5_1_1"/>
<evidence type="ECO:0000313" key="2">
    <source>
        <dbReference type="Proteomes" id="UP000019487"/>
    </source>
</evidence>
<comment type="caution">
    <text evidence="1">The sequence shown here is derived from an EMBL/GenBank/DDBJ whole genome shotgun (WGS) entry which is preliminary data.</text>
</comment>
<dbReference type="Proteomes" id="UP000019487">
    <property type="component" value="Unassembled WGS sequence"/>
</dbReference>
<evidence type="ECO:0000313" key="1">
    <source>
        <dbReference type="EMBL" id="ESZ93935.1"/>
    </source>
</evidence>
<organism evidence="1 2">
    <name type="scientific">Sclerotinia borealis (strain F-4128)</name>
    <dbReference type="NCBI Taxonomy" id="1432307"/>
    <lineage>
        <taxon>Eukaryota</taxon>
        <taxon>Fungi</taxon>
        <taxon>Dikarya</taxon>
        <taxon>Ascomycota</taxon>
        <taxon>Pezizomycotina</taxon>
        <taxon>Leotiomycetes</taxon>
        <taxon>Helotiales</taxon>
        <taxon>Sclerotiniaceae</taxon>
        <taxon>Sclerotinia</taxon>
    </lineage>
</organism>
<reference evidence="1 2" key="1">
    <citation type="journal article" date="2014" name="Genome Announc.">
        <title>Draft genome sequence of Sclerotinia borealis, a psychrophilic plant pathogenic fungus.</title>
        <authorList>
            <person name="Mardanov A.V."/>
            <person name="Beletsky A.V."/>
            <person name="Kadnikov V.V."/>
            <person name="Ignatov A.N."/>
            <person name="Ravin N.V."/>
        </authorList>
    </citation>
    <scope>NUCLEOTIDE SEQUENCE [LARGE SCALE GENOMIC DNA]</scope>
    <source>
        <strain evidence="2">F-4157</strain>
    </source>
</reference>